<dbReference type="EMBL" id="CM042889">
    <property type="protein sequence ID" value="KAI4318470.1"/>
    <property type="molecule type" value="Genomic_DNA"/>
</dbReference>
<name>A0ACB9M716_9MYRT</name>
<gene>
    <name evidence="1" type="ORF">MLD38_032171</name>
</gene>
<comment type="caution">
    <text evidence="1">The sequence shown here is derived from an EMBL/GenBank/DDBJ whole genome shotgun (WGS) entry which is preliminary data.</text>
</comment>
<reference evidence="2" key="1">
    <citation type="journal article" date="2023" name="Front. Plant Sci.">
        <title>Chromosomal-level genome assembly of Melastoma candidum provides insights into trichome evolution.</title>
        <authorList>
            <person name="Zhong Y."/>
            <person name="Wu W."/>
            <person name="Sun C."/>
            <person name="Zou P."/>
            <person name="Liu Y."/>
            <person name="Dai S."/>
            <person name="Zhou R."/>
        </authorList>
    </citation>
    <scope>NUCLEOTIDE SEQUENCE [LARGE SCALE GENOMIC DNA]</scope>
</reference>
<organism evidence="1 2">
    <name type="scientific">Melastoma candidum</name>
    <dbReference type="NCBI Taxonomy" id="119954"/>
    <lineage>
        <taxon>Eukaryota</taxon>
        <taxon>Viridiplantae</taxon>
        <taxon>Streptophyta</taxon>
        <taxon>Embryophyta</taxon>
        <taxon>Tracheophyta</taxon>
        <taxon>Spermatophyta</taxon>
        <taxon>Magnoliopsida</taxon>
        <taxon>eudicotyledons</taxon>
        <taxon>Gunneridae</taxon>
        <taxon>Pentapetalae</taxon>
        <taxon>rosids</taxon>
        <taxon>malvids</taxon>
        <taxon>Myrtales</taxon>
        <taxon>Melastomataceae</taxon>
        <taxon>Melastomatoideae</taxon>
        <taxon>Melastomateae</taxon>
        <taxon>Melastoma</taxon>
    </lineage>
</organism>
<evidence type="ECO:0000313" key="2">
    <source>
        <dbReference type="Proteomes" id="UP001057402"/>
    </source>
</evidence>
<keyword evidence="2" id="KW-1185">Reference proteome</keyword>
<sequence>MANKAVLVILVLALAMAAETAHGYAPGLRVGFYKRTCPRAEDIVRSTVESHFQMNPVVVPKLLRMHFHDCFVQGCDGSILIDGDKAEKTAIPNLSLGPAFPVIDDAKAKLEAACPGVVSCADIVALAARDSVVLTKGLGWKVPTGRRDGRVSSASDTSNLPSPFDSVDVQKQKFSDFGLNTHDLVTLLGGHTIGTVACQFVTSRLYDFNNTVGASDPAINPSFLPKLKALCPQNGDGTKRIFLDNGSGNMFDTSYFSNLKNGRGVLGSDQALYTDASTRTFIERFLGVGGGPSSRNFGLQFGKSMVRMGDIGVKTGVNGEIRKVCTAFN</sequence>
<protein>
    <submittedName>
        <fullName evidence="1">Uncharacterized protein</fullName>
    </submittedName>
</protein>
<evidence type="ECO:0000313" key="1">
    <source>
        <dbReference type="EMBL" id="KAI4318470.1"/>
    </source>
</evidence>
<proteinExistence type="predicted"/>
<dbReference type="Proteomes" id="UP001057402">
    <property type="component" value="Chromosome 10"/>
</dbReference>
<accession>A0ACB9M716</accession>